<feature type="compositionally biased region" description="Acidic residues" evidence="1">
    <location>
        <begin position="50"/>
        <end position="110"/>
    </location>
</feature>
<feature type="compositionally biased region" description="Basic and acidic residues" evidence="1">
    <location>
        <begin position="23"/>
        <end position="37"/>
    </location>
</feature>
<dbReference type="AlphaFoldDB" id="A0A7H0LQU9"/>
<reference evidence="2 3" key="1">
    <citation type="submission" date="2020-09" db="EMBL/GenBank/DDBJ databases">
        <title>Sphingomonas sp., a new species isolated from pork steak.</title>
        <authorList>
            <person name="Heidler von Heilborn D."/>
        </authorList>
    </citation>
    <scope>NUCLEOTIDE SEQUENCE [LARGE SCALE GENOMIC DNA]</scope>
    <source>
        <strain evidence="3">S8-3T</strain>
    </source>
</reference>
<gene>
    <name evidence="2" type="ORF">H3Z74_15325</name>
</gene>
<sequence length="110" mass="12003">MGGYQVPGEGTGDDGFEEEGYDESQRAEILEVTRDGPTDGTILTDLMPDIGDDEDDDDLEMSSDEIGEDDDEDVSDEDDDDEDDLQEDFDNGALDEDDELTDADDAALKP</sequence>
<proteinExistence type="predicted"/>
<evidence type="ECO:0000313" key="3">
    <source>
        <dbReference type="Proteomes" id="UP000516148"/>
    </source>
</evidence>
<accession>A0A7H0LQU9</accession>
<dbReference type="Proteomes" id="UP000516148">
    <property type="component" value="Chromosome"/>
</dbReference>
<evidence type="ECO:0000313" key="2">
    <source>
        <dbReference type="EMBL" id="QNQ12052.1"/>
    </source>
</evidence>
<evidence type="ECO:0000256" key="1">
    <source>
        <dbReference type="SAM" id="MobiDB-lite"/>
    </source>
</evidence>
<dbReference type="KEGG" id="spap:H3Z74_15325"/>
<feature type="compositionally biased region" description="Acidic residues" evidence="1">
    <location>
        <begin position="11"/>
        <end position="22"/>
    </location>
</feature>
<organism evidence="2 3">
    <name type="scientific">Sphingomonas alpina</name>
    <dbReference type="NCBI Taxonomy" id="653931"/>
    <lineage>
        <taxon>Bacteria</taxon>
        <taxon>Pseudomonadati</taxon>
        <taxon>Pseudomonadota</taxon>
        <taxon>Alphaproteobacteria</taxon>
        <taxon>Sphingomonadales</taxon>
        <taxon>Sphingomonadaceae</taxon>
        <taxon>Sphingomonas</taxon>
    </lineage>
</organism>
<name>A0A7H0LQU9_9SPHN</name>
<keyword evidence="3" id="KW-1185">Reference proteome</keyword>
<feature type="region of interest" description="Disordered" evidence="1">
    <location>
        <begin position="1"/>
        <end position="110"/>
    </location>
</feature>
<dbReference type="EMBL" id="CP061038">
    <property type="protein sequence ID" value="QNQ12052.1"/>
    <property type="molecule type" value="Genomic_DNA"/>
</dbReference>
<dbReference type="RefSeq" id="WP_187764350.1">
    <property type="nucleotide sequence ID" value="NZ_CP061038.1"/>
</dbReference>
<protein>
    <submittedName>
        <fullName evidence="2">DNA primase</fullName>
    </submittedName>
</protein>